<dbReference type="SMART" id="SM00220">
    <property type="entry name" value="S_TKc"/>
    <property type="match status" value="1"/>
</dbReference>
<feature type="region of interest" description="Disordered" evidence="11">
    <location>
        <begin position="2376"/>
        <end position="2473"/>
    </location>
</feature>
<feature type="region of interest" description="Disordered" evidence="11">
    <location>
        <begin position="1222"/>
        <end position="1246"/>
    </location>
</feature>
<feature type="region of interest" description="Disordered" evidence="11">
    <location>
        <begin position="2122"/>
        <end position="2142"/>
    </location>
</feature>
<feature type="compositionally biased region" description="Low complexity" evidence="11">
    <location>
        <begin position="884"/>
        <end position="903"/>
    </location>
</feature>
<evidence type="ECO:0000256" key="11">
    <source>
        <dbReference type="SAM" id="MobiDB-lite"/>
    </source>
</evidence>
<dbReference type="PANTHER" id="PTHR24356:SF1">
    <property type="entry name" value="SERINE_THREONINE-PROTEIN KINASE GREATWALL"/>
    <property type="match status" value="1"/>
</dbReference>
<dbReference type="GO" id="GO:0005634">
    <property type="term" value="C:nucleus"/>
    <property type="evidence" value="ECO:0007669"/>
    <property type="project" value="TreeGrafter"/>
</dbReference>
<evidence type="ECO:0000259" key="12">
    <source>
        <dbReference type="PROSITE" id="PS50011"/>
    </source>
</evidence>
<evidence type="ECO:0000313" key="17">
    <source>
        <dbReference type="Proteomes" id="UP000717996"/>
    </source>
</evidence>
<feature type="region of interest" description="Disordered" evidence="11">
    <location>
        <begin position="1628"/>
        <end position="1650"/>
    </location>
</feature>
<accession>A0A9P6YMV6</accession>
<dbReference type="EMBL" id="JAANIT010000090">
    <property type="protein sequence ID" value="KAG1552397.1"/>
    <property type="molecule type" value="Genomic_DNA"/>
</dbReference>
<feature type="compositionally biased region" description="Polar residues" evidence="11">
    <location>
        <begin position="367"/>
        <end position="386"/>
    </location>
</feature>
<dbReference type="PROSITE" id="PS50112">
    <property type="entry name" value="PAS"/>
    <property type="match status" value="1"/>
</dbReference>
<proteinExistence type="predicted"/>
<feature type="compositionally biased region" description="Low complexity" evidence="11">
    <location>
        <begin position="2401"/>
        <end position="2437"/>
    </location>
</feature>
<feature type="compositionally biased region" description="Low complexity" evidence="11">
    <location>
        <begin position="1824"/>
        <end position="1835"/>
    </location>
</feature>
<evidence type="ECO:0000256" key="10">
    <source>
        <dbReference type="PROSITE-ProRule" id="PRU00169"/>
    </source>
</evidence>
<dbReference type="Pfam" id="PF00072">
    <property type="entry name" value="Response_reg"/>
    <property type="match status" value="1"/>
</dbReference>
<feature type="compositionally biased region" description="Polar residues" evidence="11">
    <location>
        <begin position="2376"/>
        <end position="2390"/>
    </location>
</feature>
<evidence type="ECO:0000256" key="2">
    <source>
        <dbReference type="ARBA" id="ARBA00022527"/>
    </source>
</evidence>
<name>A0A9P6YMV6_RHIOR</name>
<dbReference type="Pfam" id="PF00069">
    <property type="entry name" value="Pkinase"/>
    <property type="match status" value="2"/>
</dbReference>
<feature type="domain" description="PAS" evidence="14">
    <location>
        <begin position="1317"/>
        <end position="1363"/>
    </location>
</feature>
<feature type="region of interest" description="Disordered" evidence="11">
    <location>
        <begin position="798"/>
        <end position="825"/>
    </location>
</feature>
<dbReference type="FunFam" id="1.10.510.10:FF:000340">
    <property type="entry name" value="Serine threonine protein kinase"/>
    <property type="match status" value="1"/>
</dbReference>
<feature type="compositionally biased region" description="Polar residues" evidence="11">
    <location>
        <begin position="2076"/>
        <end position="2099"/>
    </location>
</feature>
<dbReference type="InterPro" id="IPR000014">
    <property type="entry name" value="PAS"/>
</dbReference>
<feature type="region of interest" description="Disordered" evidence="11">
    <location>
        <begin position="1009"/>
        <end position="1037"/>
    </location>
</feature>
<dbReference type="GO" id="GO:1901992">
    <property type="term" value="P:positive regulation of mitotic cell cycle phase transition"/>
    <property type="evidence" value="ECO:0007669"/>
    <property type="project" value="UniProtKB-ARBA"/>
</dbReference>
<dbReference type="CDD" id="cd17546">
    <property type="entry name" value="REC_hyHK_CKI1_RcsC-like"/>
    <property type="match status" value="1"/>
</dbReference>
<dbReference type="CDD" id="cd00130">
    <property type="entry name" value="PAS"/>
    <property type="match status" value="1"/>
</dbReference>
<dbReference type="PROSITE" id="PS50110">
    <property type="entry name" value="RESPONSE_REGULATORY"/>
    <property type="match status" value="1"/>
</dbReference>
<dbReference type="Proteomes" id="UP000717996">
    <property type="component" value="Unassembled WGS sequence"/>
</dbReference>
<feature type="compositionally biased region" description="Acidic residues" evidence="11">
    <location>
        <begin position="1013"/>
        <end position="1024"/>
    </location>
</feature>
<reference evidence="16" key="1">
    <citation type="journal article" date="2020" name="Microb. Genom.">
        <title>Genetic diversity of clinical and environmental Mucorales isolates obtained from an investigation of mucormycosis cases among solid organ transplant recipients.</title>
        <authorList>
            <person name="Nguyen M.H."/>
            <person name="Kaul D."/>
            <person name="Muto C."/>
            <person name="Cheng S.J."/>
            <person name="Richter R.A."/>
            <person name="Bruno V.M."/>
            <person name="Liu G."/>
            <person name="Beyhan S."/>
            <person name="Sundermann A.J."/>
            <person name="Mounaud S."/>
            <person name="Pasculle A.W."/>
            <person name="Nierman W.C."/>
            <person name="Driscoll E."/>
            <person name="Cumbie R."/>
            <person name="Clancy C.J."/>
            <person name="Dupont C.L."/>
        </authorList>
    </citation>
    <scope>NUCLEOTIDE SEQUENCE</scope>
    <source>
        <strain evidence="16">GL16</strain>
    </source>
</reference>
<organism evidence="16 17">
    <name type="scientific">Rhizopus oryzae</name>
    <name type="common">Mucormycosis agent</name>
    <name type="synonym">Rhizopus arrhizus var. delemar</name>
    <dbReference type="NCBI Taxonomy" id="64495"/>
    <lineage>
        <taxon>Eukaryota</taxon>
        <taxon>Fungi</taxon>
        <taxon>Fungi incertae sedis</taxon>
        <taxon>Mucoromycota</taxon>
        <taxon>Mucoromycotina</taxon>
        <taxon>Mucoromycetes</taxon>
        <taxon>Mucorales</taxon>
        <taxon>Mucorineae</taxon>
        <taxon>Rhizopodaceae</taxon>
        <taxon>Rhizopus</taxon>
    </lineage>
</organism>
<dbReference type="InterPro" id="IPR000719">
    <property type="entry name" value="Prot_kinase_dom"/>
</dbReference>
<feature type="region of interest" description="Disordered" evidence="11">
    <location>
        <begin position="472"/>
        <end position="496"/>
    </location>
</feature>
<evidence type="ECO:0000256" key="5">
    <source>
        <dbReference type="ARBA" id="ARBA00022741"/>
    </source>
</evidence>
<dbReference type="PANTHER" id="PTHR24356">
    <property type="entry name" value="SERINE/THREONINE-PROTEIN KINASE"/>
    <property type="match status" value="1"/>
</dbReference>
<evidence type="ECO:0000256" key="4">
    <source>
        <dbReference type="ARBA" id="ARBA00022679"/>
    </source>
</evidence>
<evidence type="ECO:0000256" key="3">
    <source>
        <dbReference type="ARBA" id="ARBA00022553"/>
    </source>
</evidence>
<feature type="region of interest" description="Disordered" evidence="11">
    <location>
        <begin position="1"/>
        <end position="24"/>
    </location>
</feature>
<feature type="compositionally biased region" description="Basic residues" evidence="11">
    <location>
        <begin position="2314"/>
        <end position="2324"/>
    </location>
</feature>
<evidence type="ECO:0000259" key="13">
    <source>
        <dbReference type="PROSITE" id="PS50110"/>
    </source>
</evidence>
<keyword evidence="6" id="KW-0418">Kinase</keyword>
<comment type="catalytic activity">
    <reaction evidence="9">
        <text>L-seryl-[protein] + ATP = O-phospho-L-seryl-[protein] + ADP + H(+)</text>
        <dbReference type="Rhea" id="RHEA:17989"/>
        <dbReference type="Rhea" id="RHEA-COMP:9863"/>
        <dbReference type="Rhea" id="RHEA-COMP:11604"/>
        <dbReference type="ChEBI" id="CHEBI:15378"/>
        <dbReference type="ChEBI" id="CHEBI:29999"/>
        <dbReference type="ChEBI" id="CHEBI:30616"/>
        <dbReference type="ChEBI" id="CHEBI:83421"/>
        <dbReference type="ChEBI" id="CHEBI:456216"/>
        <dbReference type="EC" id="2.7.11.1"/>
    </reaction>
</comment>
<keyword evidence="7" id="KW-0067">ATP-binding</keyword>
<feature type="modified residue" description="4-aspartylphosphate" evidence="10">
    <location>
        <position position="2605"/>
    </location>
</feature>
<dbReference type="NCBIfam" id="TIGR00229">
    <property type="entry name" value="sensory_box"/>
    <property type="match status" value="1"/>
</dbReference>
<evidence type="ECO:0000256" key="9">
    <source>
        <dbReference type="ARBA" id="ARBA00048679"/>
    </source>
</evidence>
<feature type="region of interest" description="Disordered" evidence="11">
    <location>
        <begin position="2023"/>
        <end position="2057"/>
    </location>
</feature>
<keyword evidence="5" id="KW-0547">Nucleotide-binding</keyword>
<evidence type="ECO:0000256" key="6">
    <source>
        <dbReference type="ARBA" id="ARBA00022777"/>
    </source>
</evidence>
<feature type="region of interest" description="Disordered" evidence="11">
    <location>
        <begin position="2492"/>
        <end position="2523"/>
    </location>
</feature>
<dbReference type="InterPro" id="IPR011006">
    <property type="entry name" value="CheY-like_superfamily"/>
</dbReference>
<keyword evidence="2" id="KW-0723">Serine/threonine-protein kinase</keyword>
<dbReference type="Gene3D" id="1.10.510.10">
    <property type="entry name" value="Transferase(Phosphotransferase) domain 1"/>
    <property type="match status" value="2"/>
</dbReference>
<dbReference type="CDD" id="cd05611">
    <property type="entry name" value="STKc_Rim15_like"/>
    <property type="match status" value="1"/>
</dbReference>
<comment type="caution">
    <text evidence="16">The sequence shown here is derived from an EMBL/GenBank/DDBJ whole genome shotgun (WGS) entry which is preliminary data.</text>
</comment>
<feature type="compositionally biased region" description="Basic and acidic residues" evidence="11">
    <location>
        <begin position="2122"/>
        <end position="2131"/>
    </location>
</feature>
<dbReference type="PROSITE" id="PS00108">
    <property type="entry name" value="PROTEIN_KINASE_ST"/>
    <property type="match status" value="1"/>
</dbReference>
<dbReference type="SUPFAM" id="SSF56112">
    <property type="entry name" value="Protein kinase-like (PK-like)"/>
    <property type="match status" value="1"/>
</dbReference>
<feature type="compositionally biased region" description="Basic and acidic residues" evidence="11">
    <location>
        <begin position="1025"/>
        <end position="1037"/>
    </location>
</feature>
<dbReference type="Gene3D" id="3.30.200.20">
    <property type="entry name" value="Phosphorylase Kinase, domain 1"/>
    <property type="match status" value="2"/>
</dbReference>
<dbReference type="InterPro" id="IPR001789">
    <property type="entry name" value="Sig_transdc_resp-reg_receiver"/>
</dbReference>
<feature type="region of interest" description="Disordered" evidence="11">
    <location>
        <begin position="143"/>
        <end position="184"/>
    </location>
</feature>
<feature type="compositionally biased region" description="Basic residues" evidence="11">
    <location>
        <begin position="472"/>
        <end position="482"/>
    </location>
</feature>
<evidence type="ECO:0000259" key="15">
    <source>
        <dbReference type="PROSITE" id="PS51285"/>
    </source>
</evidence>
<dbReference type="OMA" id="KQGPTTK"/>
<feature type="compositionally biased region" description="Polar residues" evidence="11">
    <location>
        <begin position="226"/>
        <end position="251"/>
    </location>
</feature>
<feature type="region of interest" description="Disordered" evidence="11">
    <location>
        <begin position="1709"/>
        <end position="1751"/>
    </location>
</feature>
<keyword evidence="4" id="KW-0808">Transferase</keyword>
<feature type="region of interest" description="Disordered" evidence="11">
    <location>
        <begin position="200"/>
        <end position="327"/>
    </location>
</feature>
<feature type="compositionally biased region" description="Polar residues" evidence="11">
    <location>
        <begin position="200"/>
        <end position="215"/>
    </location>
</feature>
<feature type="compositionally biased region" description="Basic and acidic residues" evidence="11">
    <location>
        <begin position="2023"/>
        <end position="2032"/>
    </location>
</feature>
<feature type="compositionally biased region" description="Basic and acidic residues" evidence="11">
    <location>
        <begin position="1"/>
        <end position="19"/>
    </location>
</feature>
<gene>
    <name evidence="16" type="ORF">G6F51_001250</name>
</gene>
<dbReference type="InterPro" id="IPR011009">
    <property type="entry name" value="Kinase-like_dom_sf"/>
</dbReference>
<dbReference type="InterPro" id="IPR050236">
    <property type="entry name" value="Ser_Thr_kinase_AGC"/>
</dbReference>
<comment type="catalytic activity">
    <reaction evidence="8">
        <text>L-threonyl-[protein] + ATP = O-phospho-L-threonyl-[protein] + ADP + H(+)</text>
        <dbReference type="Rhea" id="RHEA:46608"/>
        <dbReference type="Rhea" id="RHEA-COMP:11060"/>
        <dbReference type="Rhea" id="RHEA-COMP:11605"/>
        <dbReference type="ChEBI" id="CHEBI:15378"/>
        <dbReference type="ChEBI" id="CHEBI:30013"/>
        <dbReference type="ChEBI" id="CHEBI:30616"/>
        <dbReference type="ChEBI" id="CHEBI:61977"/>
        <dbReference type="ChEBI" id="CHEBI:456216"/>
        <dbReference type="EC" id="2.7.11.1"/>
    </reaction>
</comment>
<dbReference type="GO" id="GO:0005524">
    <property type="term" value="F:ATP binding"/>
    <property type="evidence" value="ECO:0007669"/>
    <property type="project" value="UniProtKB-KW"/>
</dbReference>
<dbReference type="PROSITE" id="PS51285">
    <property type="entry name" value="AGC_KINASE_CTER"/>
    <property type="match status" value="1"/>
</dbReference>
<feature type="compositionally biased region" description="Polar residues" evidence="11">
    <location>
        <begin position="2033"/>
        <end position="2056"/>
    </location>
</feature>
<evidence type="ECO:0000256" key="7">
    <source>
        <dbReference type="ARBA" id="ARBA00022840"/>
    </source>
</evidence>
<feature type="region of interest" description="Disordered" evidence="11">
    <location>
        <begin position="881"/>
        <end position="909"/>
    </location>
</feature>
<feature type="region of interest" description="Disordered" evidence="11">
    <location>
        <begin position="1052"/>
        <end position="1095"/>
    </location>
</feature>
<feature type="compositionally biased region" description="Basic and acidic residues" evidence="11">
    <location>
        <begin position="483"/>
        <end position="496"/>
    </location>
</feature>
<dbReference type="PROSITE" id="PS50011">
    <property type="entry name" value="PROTEIN_KINASE_DOM"/>
    <property type="match status" value="1"/>
</dbReference>
<dbReference type="InterPro" id="IPR035965">
    <property type="entry name" value="PAS-like_dom_sf"/>
</dbReference>
<feature type="compositionally biased region" description="Basic and acidic residues" evidence="11">
    <location>
        <begin position="1731"/>
        <end position="1751"/>
    </location>
</feature>
<dbReference type="InterPro" id="IPR008271">
    <property type="entry name" value="Ser/Thr_kinase_AS"/>
</dbReference>
<feature type="region of interest" description="Disordered" evidence="11">
    <location>
        <begin position="1799"/>
        <end position="1840"/>
    </location>
</feature>
<dbReference type="InterPro" id="IPR000961">
    <property type="entry name" value="AGC-kinase_C"/>
</dbReference>
<feature type="domain" description="Response regulatory" evidence="13">
    <location>
        <begin position="2555"/>
        <end position="2669"/>
    </location>
</feature>
<feature type="region of interest" description="Disordered" evidence="11">
    <location>
        <begin position="346"/>
        <end position="396"/>
    </location>
</feature>
<keyword evidence="3 10" id="KW-0597">Phosphoprotein</keyword>
<dbReference type="EC" id="2.7.11.1" evidence="1"/>
<dbReference type="Gene3D" id="3.40.50.2300">
    <property type="match status" value="1"/>
</dbReference>
<sequence>MNTVEEEKEKLNKDCKTQNKLDQNSAVDSISLIQPSERAQAAPVTVSPITTSAEITPSSSPCNKLKSVPIPQPLILKRRASRSSIYSVDEFSEQNRSKNATPIQQAFVENTANCSTSPTNSILSASGDVYHRKSFLADIEYNSIPGSEHDTPHVQHTTRSPPPTSSSFSPKYSSPPAGSGGKYMVRSKRASWIDASSSMAHHDSIPTTPMTQSTKPLIPPLGYTHKQPNITTSIPSPQNMTDDASLKSGSLSKLREDRQQQLQQQQQQQPKREESLEMLPSASTDGSTSKEKKLSIDTKLDDECYGMDSTTQVSPVKKNSVHERKSSASSVITVSTLASEEYCSPVSSPHRMRAHTSGGNGPRSACVSPSVTHSCTSISTPHTPHISSSKPRRRSSMSLFRNIPTSELADIVSGNSPNPILETPPVDLIDGIHHPLSIVEPPQKNDLPDPPIYPPPASEGAYEHSLHSRLRRQLTSKRRSVRDRRSLPNIDGHHQETDKDVVEMTLDTDTQSTHESFGQFTGSLPADDSPIYPAMLLNEVQMKQDTISANISCTPGVIGGNDEDYFSNKKAYNYQSTITKHKHARFGHLHSMPTSSSLHDFNNVTVGSDEDYAKKLFMSRSAKIRRWCSLRVLNSESKPQSKHRRTNSAESTSSVPAESIDRRYSAAQLRQLPQDDANMPTIMVTATEGLLGTSKDADYHRLVNNIPWVDWLEEYKVIKAQEIRRRSSTQQENTTEIPITQQPLSPTIPLASSSRRDSLVNRLLSNWWNTVKTGAEHYSKPKLHRQSIRSLAMFSNENENQPVEHSFSQHEPQAKSPPVSSEYQKRHTVEQYRSSNRNSHNLSLDLHDLQHPLEEHARPAMANITAEMAVKDQTADLDIISPLSMNPDSSTPSSASGSPLSFPQRTKTINNPVTQKSLAKRVGYRFYNSGNRMGTFGHLSHMLGSRHYGDSDLNIMTQVQHSIKARLQFAKEACDSELRKIIDGLNEYVERGLQYVENMDEILEEGVCSVGSDDTDHDGEDDEQIGDKTPKDTPKNQEIFKSRLLNLTEIDEHSSSPGFASHQPSNPSSLNSLPHKRSLSSVIEGSNEGPPTHKQFNISETVENKASNIHDPLNSCLLTAAASNTMVTFISEDSYLPTPFILTLQELITLAQNVMDTSLDEILETSGACADAVSKLQAIGSRWDAHHEWPCREWYVRLLLGIAALNRVVEWWAAERGFWSAPGSATAASSVPDSDAETEDMESVSNVSKIETDDDDDDNVHIFADETAKDVQSLTGESYDASVGEYEVLDDLQLQKEAERSQNSTIIVELSLSTTAIQYVSPVWLDVVGTDPQSVIGHSITELLSAEDKQVLNVATQELLTDDSHTVEVRFNVVTSDGSQIEMEGKGMLMYNRVTSEPNHTMWVMKPVIARRWSLVDRAITPHNTEKQPWLGDQSMVKEKDTENIPNETEIKEIDTETQKELIRSRAKSEPFIHIPSETVPGNDEPHNVEQQQQQVISSKLMSLPPVLCRVCERWVVAAFFEQHSELCVEIHQSEMDVNVCNDGILELKHIINERIENIQLEIEKIDSASEVELKNNQVEKETGDGDSIFGDYLPLDESINPLELKRAELDIYKDLLEILETALSISMPGSEEDNMDGEGTDGDRNLQSPRSKDKMVQILYWRSPITDDPTLSLLIKDVEELARSKVDAVNRMRDRLEYNGRARAEFQKNTQQKPNWTEFVPGLPEDEQSEEVRTESKEQETKKIEKRRDLKEKPLGRKRLFDRIKSWRIRRSSGVVGRLSRRLKSLTPDATNTPIVEMETIDTPISSPALRPKTSATNKGHLSSGSNTPSSSQSGTVLGKSPLSPLHAPIVSRPTFPSIKDFDIIKPISKGAFGSVFLAKKRTTGDYYAIKFLKKSDMIAKNQVTNVKAERMILMSQTDSPFVTKLYYTFQSKDYLYLVLEYLNGGDCSALIKVIGSLSEDWARNYLAEVTLGLEYLQSKNIIHRDLKPDNLLIDQNGHLKLTDFGLSRIGFLDRRVRDELTTTSYHDREQPTSPAPSRSGTPPQSPADQPSTPTGAVYRHSYFSLLFDQPNSGVSTPSGGINPIASESTFVNQGSTETRNHRRHLSAALSESLNTCNFGKTEKASKEKSNTNPRQAVGTPDYLAPESILGTGQDSMVDWWALGVICYEFLYGIPPFHADTPDKVFENILSCRIDWHEDVIEISPEARDFMERLMTLDPTKRLGYHGAEEVKQHPFFKSIKWDTLLTEAPSFIPQPAGMEDTDYFDSRGATMQIIPDEATAIDQLDESAKAQVEQAKAIIREQNPENVLPVSNRKKQHHHRKEKTNSLNQQKSENMDENDSEDTEFGTFMYKNLPVLEKANEDVIRKIRNDSISINHDTTNNFSSSKYNFSPKCKSSPLSDTSSGHQGSSQSPSIPGTPMSTSPSVSSKPSVIPVTGRRHGDSTLPYIPTKMSDMYSKHTPLPRSRSASTPSIDHTKVISSVAAAVVTGVSVSNSSPSPRTNQYHKSEHHHHRYHSHEDSDMSVYRSPFGRLERQLSVNSNKTKHDYSRNRPLSCLIADDNPISCKIIETILQMLHCHCVIVRNGAQAIRSAMSDVRYDIIFLDIRMPIIDGESAARMIKSTNNSNRDTPIIAVTAYERTVQLAGAFDDILSKPVTKDIISQRLKQFCKNGEPSTATIHPLKTPV</sequence>
<feature type="region of interest" description="Disordered" evidence="11">
    <location>
        <begin position="2303"/>
        <end position="2344"/>
    </location>
</feature>
<feature type="domain" description="AGC-kinase C-terminal" evidence="15">
    <location>
        <begin position="2239"/>
        <end position="2362"/>
    </location>
</feature>
<dbReference type="GO" id="GO:0004674">
    <property type="term" value="F:protein serine/threonine kinase activity"/>
    <property type="evidence" value="ECO:0007669"/>
    <property type="project" value="UniProtKB-KW"/>
</dbReference>
<feature type="compositionally biased region" description="Low complexity" evidence="11">
    <location>
        <begin position="260"/>
        <end position="269"/>
    </location>
</feature>
<dbReference type="SUPFAM" id="SSF55785">
    <property type="entry name" value="PYP-like sensor domain (PAS domain)"/>
    <property type="match status" value="1"/>
</dbReference>
<dbReference type="SMART" id="SM00448">
    <property type="entry name" value="REC"/>
    <property type="match status" value="1"/>
</dbReference>
<dbReference type="SUPFAM" id="SSF52172">
    <property type="entry name" value="CheY-like"/>
    <property type="match status" value="1"/>
</dbReference>
<feature type="domain" description="Protein kinase" evidence="12">
    <location>
        <begin position="1863"/>
        <end position="2238"/>
    </location>
</feature>
<evidence type="ECO:0000256" key="1">
    <source>
        <dbReference type="ARBA" id="ARBA00012513"/>
    </source>
</evidence>
<dbReference type="OrthoDB" id="162894at2759"/>
<feature type="compositionally biased region" description="Low complexity" evidence="11">
    <location>
        <begin position="165"/>
        <end position="176"/>
    </location>
</feature>
<evidence type="ECO:0000256" key="8">
    <source>
        <dbReference type="ARBA" id="ARBA00047899"/>
    </source>
</evidence>
<dbReference type="Gene3D" id="3.30.450.20">
    <property type="entry name" value="PAS domain"/>
    <property type="match status" value="1"/>
</dbReference>
<evidence type="ECO:0000259" key="14">
    <source>
        <dbReference type="PROSITE" id="PS50112"/>
    </source>
</evidence>
<dbReference type="GO" id="GO:0000160">
    <property type="term" value="P:phosphorelay signal transduction system"/>
    <property type="evidence" value="ECO:0007669"/>
    <property type="project" value="InterPro"/>
</dbReference>
<evidence type="ECO:0000313" key="16">
    <source>
        <dbReference type="EMBL" id="KAG1552397.1"/>
    </source>
</evidence>
<feature type="compositionally biased region" description="Low complexity" evidence="11">
    <location>
        <begin position="1064"/>
        <end position="1073"/>
    </location>
</feature>
<dbReference type="GO" id="GO:0005737">
    <property type="term" value="C:cytoplasm"/>
    <property type="evidence" value="ECO:0007669"/>
    <property type="project" value="TreeGrafter"/>
</dbReference>
<protein>
    <recommendedName>
        <fullName evidence="1">non-specific serine/threonine protein kinase</fullName>
        <ecNumber evidence="1">2.7.11.1</ecNumber>
    </recommendedName>
</protein>
<dbReference type="FunFam" id="3.30.200.20:FF:001008">
    <property type="entry name" value="Serine/threonine-protein kinase cek1"/>
    <property type="match status" value="1"/>
</dbReference>
<feature type="region of interest" description="Disordered" evidence="11">
    <location>
        <begin position="635"/>
        <end position="660"/>
    </location>
</feature>
<feature type="compositionally biased region" description="Acidic residues" evidence="11">
    <location>
        <begin position="1631"/>
        <end position="1641"/>
    </location>
</feature>
<feature type="region of interest" description="Disordered" evidence="11">
    <location>
        <begin position="2076"/>
        <end position="2104"/>
    </location>
</feature>
<feature type="compositionally biased region" description="Basic and acidic residues" evidence="11">
    <location>
        <begin position="288"/>
        <end position="302"/>
    </location>
</feature>